<dbReference type="PROSITE" id="PS51294">
    <property type="entry name" value="HTH_MYB"/>
    <property type="match status" value="1"/>
</dbReference>
<dbReference type="GO" id="GO:0003677">
    <property type="term" value="F:DNA binding"/>
    <property type="evidence" value="ECO:0007669"/>
    <property type="project" value="UniProtKB-KW"/>
</dbReference>
<keyword evidence="5" id="KW-0804">Transcription</keyword>
<dbReference type="InterPro" id="IPR009057">
    <property type="entry name" value="Homeodomain-like_sf"/>
</dbReference>
<proteinExistence type="evidence at transcript level"/>
<keyword evidence="3" id="KW-0805">Transcription regulation</keyword>
<evidence type="ECO:0000256" key="3">
    <source>
        <dbReference type="ARBA" id="ARBA00023015"/>
    </source>
</evidence>
<evidence type="ECO:0000259" key="8">
    <source>
        <dbReference type="PROSITE" id="PS51294"/>
    </source>
</evidence>
<organism evidence="9">
    <name type="scientific">Iris fulva</name>
    <dbReference type="NCBI Taxonomy" id="92176"/>
    <lineage>
        <taxon>Eukaryota</taxon>
        <taxon>Viridiplantae</taxon>
        <taxon>Streptophyta</taxon>
        <taxon>Embryophyta</taxon>
        <taxon>Tracheophyta</taxon>
        <taxon>Spermatophyta</taxon>
        <taxon>Magnoliopsida</taxon>
        <taxon>Liliopsida</taxon>
        <taxon>Asparagales</taxon>
        <taxon>Iridaceae</taxon>
        <taxon>Iridoideae</taxon>
        <taxon>Irideae</taxon>
        <taxon>Iris</taxon>
    </lineage>
</organism>
<keyword evidence="4" id="KW-0238">DNA-binding</keyword>
<accession>K9LWN9</accession>
<reference evidence="9" key="1">
    <citation type="journal article" date="2013" name="Gene">
        <title>Transcriptome sequencing and phylogenetic analysis of floral and leaf MIKC(C) MADS-box and R2R3 MYB transcription factors from the monocot Iris fulva.</title>
        <authorList>
            <person name="Ballerini E.S."/>
            <person name="Mockaitis K."/>
            <person name="Arnold M.L."/>
        </authorList>
    </citation>
    <scope>NUCLEOTIDE SEQUENCE</scope>
</reference>
<comment type="subcellular location">
    <subcellularLocation>
        <location evidence="1">Nucleus</location>
    </subcellularLocation>
</comment>
<feature type="domain" description="HTH myb-type" evidence="8">
    <location>
        <begin position="14"/>
        <end position="68"/>
    </location>
</feature>
<dbReference type="EMBL" id="JW988022">
    <property type="protein sequence ID" value="AFP65737.1"/>
    <property type="molecule type" value="mRNA"/>
</dbReference>
<dbReference type="InterPro" id="IPR051953">
    <property type="entry name" value="Plant_SW-associated_TFs"/>
</dbReference>
<dbReference type="Gene3D" id="1.10.10.60">
    <property type="entry name" value="Homeodomain-like"/>
    <property type="match status" value="1"/>
</dbReference>
<dbReference type="PANTHER" id="PTHR47997">
    <property type="entry name" value="MYB DOMAIN PROTEIN 55"/>
    <property type="match status" value="1"/>
</dbReference>
<feature type="non-terminal residue" evidence="9">
    <location>
        <position position="168"/>
    </location>
</feature>
<dbReference type="PROSITE" id="PS50090">
    <property type="entry name" value="MYB_LIKE"/>
    <property type="match status" value="1"/>
</dbReference>
<keyword evidence="6" id="KW-0539">Nucleus</keyword>
<feature type="domain" description="Myb-like" evidence="7">
    <location>
        <begin position="14"/>
        <end position="64"/>
    </location>
</feature>
<evidence type="ECO:0000259" key="7">
    <source>
        <dbReference type="PROSITE" id="PS50090"/>
    </source>
</evidence>
<dbReference type="SUPFAM" id="SSF46689">
    <property type="entry name" value="Homeodomain-like"/>
    <property type="match status" value="1"/>
</dbReference>
<dbReference type="AlphaFoldDB" id="K9LWN9"/>
<keyword evidence="2" id="KW-0677">Repeat</keyword>
<dbReference type="InterPro" id="IPR001005">
    <property type="entry name" value="SANT/Myb"/>
</dbReference>
<evidence type="ECO:0000256" key="1">
    <source>
        <dbReference type="ARBA" id="ARBA00004123"/>
    </source>
</evidence>
<dbReference type="FunFam" id="1.10.10.60:FF:000140">
    <property type="entry name" value="Myb transcription factor"/>
    <property type="match status" value="1"/>
</dbReference>
<sequence length="168" mass="19213">MRKSCRLRWINYLRPDLKRGSFSPQEESLIIHLHRMLGNRWALIAKHLPGRTDNEVKNFWNSTIKKKLTPSHAAAALNIIPSSSPLEEQQLLLQPINAMNAYAYAYVDTAQATFGYNVDTAFFGSHHHHSKQEEVAMYDHRPLDPADARFTTFEPQESTDIATSYTDA</sequence>
<name>K9LWN9_9ASPA</name>
<dbReference type="InterPro" id="IPR017930">
    <property type="entry name" value="Myb_dom"/>
</dbReference>
<evidence type="ECO:0000256" key="5">
    <source>
        <dbReference type="ARBA" id="ARBA00023163"/>
    </source>
</evidence>
<evidence type="ECO:0000256" key="4">
    <source>
        <dbReference type="ARBA" id="ARBA00023125"/>
    </source>
</evidence>
<protein>
    <submittedName>
        <fullName evidence="9">R2R3 MYB</fullName>
    </submittedName>
</protein>
<dbReference type="CDD" id="cd00167">
    <property type="entry name" value="SANT"/>
    <property type="match status" value="1"/>
</dbReference>
<evidence type="ECO:0000256" key="6">
    <source>
        <dbReference type="ARBA" id="ARBA00023242"/>
    </source>
</evidence>
<evidence type="ECO:0000256" key="2">
    <source>
        <dbReference type="ARBA" id="ARBA00022737"/>
    </source>
</evidence>
<evidence type="ECO:0000313" key="9">
    <source>
        <dbReference type="EMBL" id="AFP65737.1"/>
    </source>
</evidence>
<dbReference type="SMART" id="SM00717">
    <property type="entry name" value="SANT"/>
    <property type="match status" value="1"/>
</dbReference>
<dbReference type="GO" id="GO:0005634">
    <property type="term" value="C:nucleus"/>
    <property type="evidence" value="ECO:0007669"/>
    <property type="project" value="UniProtKB-SubCell"/>
</dbReference>
<dbReference type="PANTHER" id="PTHR47997:SF87">
    <property type="entry name" value="TRANSCRIPTION FACTOR MYB26"/>
    <property type="match status" value="1"/>
</dbReference>
<dbReference type="Pfam" id="PF00249">
    <property type="entry name" value="Myb_DNA-binding"/>
    <property type="match status" value="1"/>
</dbReference>